<proteinExistence type="predicted"/>
<dbReference type="GO" id="GO:0005085">
    <property type="term" value="F:guanyl-nucleotide exchange factor activity"/>
    <property type="evidence" value="ECO:0007669"/>
    <property type="project" value="InterPro"/>
</dbReference>
<name>A0A662YNF7_ACIRT</name>
<organism evidence="2 3">
    <name type="scientific">Acipenser ruthenus</name>
    <name type="common">Sterlet sturgeon</name>
    <dbReference type="NCBI Taxonomy" id="7906"/>
    <lineage>
        <taxon>Eukaryota</taxon>
        <taxon>Metazoa</taxon>
        <taxon>Chordata</taxon>
        <taxon>Craniata</taxon>
        <taxon>Vertebrata</taxon>
        <taxon>Euteleostomi</taxon>
        <taxon>Actinopterygii</taxon>
        <taxon>Chondrostei</taxon>
        <taxon>Acipenseriformes</taxon>
        <taxon>Acipenseridae</taxon>
        <taxon>Acipenser</taxon>
    </lineage>
</organism>
<sequence>MALQGPGETADRTDEPSEDSQLRVDIPSASLQLGPGDGEPILPWDRLSCWLHCICVVGFDLELGQAVEMLWELVLLGESLVVMAPSPAESSETVLALVRLENKPPSHYRNYSGERENKKDFLLRIQKHTEVETVDLVLKLKDKLVQAERDQLPVKPETLVKLRTHIEAVILALPADLQGILLKPGTP</sequence>
<dbReference type="EMBL" id="SCEB01000873">
    <property type="protein sequence ID" value="RXM97952.1"/>
    <property type="molecule type" value="Genomic_DNA"/>
</dbReference>
<dbReference type="InterPro" id="IPR024224">
    <property type="entry name" value="DENND6"/>
</dbReference>
<dbReference type="AlphaFoldDB" id="A0A662YNF7"/>
<gene>
    <name evidence="2" type="ORF">EOD39_13767</name>
</gene>
<dbReference type="PANTHER" id="PTHR13677:SF1">
    <property type="entry name" value="PROTEIN DENND6A"/>
    <property type="match status" value="1"/>
</dbReference>
<comment type="caution">
    <text evidence="2">The sequence shown here is derived from an EMBL/GenBank/DDBJ whole genome shotgun (WGS) entry which is preliminary data.</text>
</comment>
<evidence type="ECO:0000313" key="3">
    <source>
        <dbReference type="Proteomes" id="UP000289886"/>
    </source>
</evidence>
<keyword evidence="3" id="KW-1185">Reference proteome</keyword>
<accession>A0A662YNF7</accession>
<protein>
    <submittedName>
        <fullName evidence="2">Protein DENND6A</fullName>
    </submittedName>
</protein>
<evidence type="ECO:0000313" key="2">
    <source>
        <dbReference type="EMBL" id="RXM97952.1"/>
    </source>
</evidence>
<dbReference type="PANTHER" id="PTHR13677">
    <property type="entry name" value="LD41638P"/>
    <property type="match status" value="1"/>
</dbReference>
<dbReference type="Proteomes" id="UP000289886">
    <property type="component" value="Unassembled WGS sequence"/>
</dbReference>
<feature type="region of interest" description="Disordered" evidence="1">
    <location>
        <begin position="1"/>
        <end position="31"/>
    </location>
</feature>
<evidence type="ECO:0000256" key="1">
    <source>
        <dbReference type="SAM" id="MobiDB-lite"/>
    </source>
</evidence>
<dbReference type="GO" id="GO:0055037">
    <property type="term" value="C:recycling endosome"/>
    <property type="evidence" value="ECO:0007669"/>
    <property type="project" value="TreeGrafter"/>
</dbReference>
<reference evidence="2 3" key="1">
    <citation type="submission" date="2019-01" db="EMBL/GenBank/DDBJ databases">
        <title>Draft Genome and Complete Hox-Cluster Characterization of the Sterlet Sturgeon (Acipenser ruthenus).</title>
        <authorList>
            <person name="Wei Q."/>
        </authorList>
    </citation>
    <scope>NUCLEOTIDE SEQUENCE [LARGE SCALE GENOMIC DNA]</scope>
    <source>
        <strain evidence="2">WHYD16114868_AA</strain>
        <tissue evidence="2">Blood</tissue>
    </source>
</reference>